<evidence type="ECO:0000256" key="1">
    <source>
        <dbReference type="SAM" id="Phobius"/>
    </source>
</evidence>
<feature type="transmembrane region" description="Helical" evidence="1">
    <location>
        <begin position="88"/>
        <end position="108"/>
    </location>
</feature>
<comment type="caution">
    <text evidence="4">The sequence shown here is derived from an EMBL/GenBank/DDBJ whole genome shotgun (WGS) entry which is preliminary data.</text>
</comment>
<dbReference type="PANTHER" id="PTHR30273">
    <property type="entry name" value="PERIPLASMIC SIGNAL SENSOR AND SIGMA FACTOR ACTIVATOR FECR-RELATED"/>
    <property type="match status" value="1"/>
</dbReference>
<evidence type="ECO:0000259" key="2">
    <source>
        <dbReference type="Pfam" id="PF04773"/>
    </source>
</evidence>
<dbReference type="InterPro" id="IPR006860">
    <property type="entry name" value="FecR"/>
</dbReference>
<dbReference type="Pfam" id="PF16344">
    <property type="entry name" value="FecR_C"/>
    <property type="match status" value="1"/>
</dbReference>
<keyword evidence="1" id="KW-1133">Transmembrane helix</keyword>
<evidence type="ECO:0000313" key="4">
    <source>
        <dbReference type="EMBL" id="MBC5622170.1"/>
    </source>
</evidence>
<dbReference type="Pfam" id="PF04773">
    <property type="entry name" value="FecR"/>
    <property type="match status" value="1"/>
</dbReference>
<dbReference type="Gene3D" id="3.55.50.30">
    <property type="match status" value="1"/>
</dbReference>
<proteinExistence type="predicted"/>
<organism evidence="4 5">
    <name type="scientific">Butyricimonas hominis</name>
    <dbReference type="NCBI Taxonomy" id="2763032"/>
    <lineage>
        <taxon>Bacteria</taxon>
        <taxon>Pseudomonadati</taxon>
        <taxon>Bacteroidota</taxon>
        <taxon>Bacteroidia</taxon>
        <taxon>Bacteroidales</taxon>
        <taxon>Odoribacteraceae</taxon>
        <taxon>Butyricimonas</taxon>
    </lineage>
</organism>
<dbReference type="InterPro" id="IPR032508">
    <property type="entry name" value="FecR_C"/>
</dbReference>
<sequence length="393" mass="44689">MVNDKNNLKIASWIAARMKGIILPDEEKALEEWLAESDEHKAFYERVTEAEFVAGRLREYEAYSLEKVKERVMPGVRQTGRKVRRIRWFVRVAAVLLIPLLAVGLLLFTGEEQKPSPVVADVLPGGERAILEMADGSRIDLTAGEAKDLSCMAGITVKNDSNILAYQVDGNVSGTKLEYNTIIIPRGGEYRLTLADGTRVWLNSETRLRYPVVFTGERRDAYLEGEAYFEVTRTGKPFEVHCEGMAIRVLGTAFNVMAYRNEPVIQTTLVNGSVRVTSEMQLGQPVVLTPGRQAEMNVRTGNIESREVSVESYVGWKDQLFVFDEENMESMMRKLARWYDVDITIESPVLREKTFYGVIRKYENISKILDMLKKTQNVDYTIKGRNIVIKEIR</sequence>
<dbReference type="InterPro" id="IPR012373">
    <property type="entry name" value="Ferrdict_sens_TM"/>
</dbReference>
<reference evidence="4 5" key="1">
    <citation type="submission" date="2020-08" db="EMBL/GenBank/DDBJ databases">
        <title>Genome public.</title>
        <authorList>
            <person name="Liu C."/>
            <person name="Sun Q."/>
        </authorList>
    </citation>
    <scope>NUCLEOTIDE SEQUENCE [LARGE SCALE GENOMIC DNA]</scope>
    <source>
        <strain evidence="4 5">NSJ-56</strain>
    </source>
</reference>
<gene>
    <name evidence="4" type="ORF">H8S64_13780</name>
</gene>
<dbReference type="RefSeq" id="WP_186976712.1">
    <property type="nucleotide sequence ID" value="NZ_JACOOH010000006.1"/>
</dbReference>
<feature type="domain" description="FecR protein" evidence="2">
    <location>
        <begin position="183"/>
        <end position="275"/>
    </location>
</feature>
<dbReference type="EMBL" id="JACOOH010000006">
    <property type="protein sequence ID" value="MBC5622170.1"/>
    <property type="molecule type" value="Genomic_DNA"/>
</dbReference>
<evidence type="ECO:0000313" key="5">
    <source>
        <dbReference type="Proteomes" id="UP000646484"/>
    </source>
</evidence>
<accession>A0ABR7D467</accession>
<keyword evidence="5" id="KW-1185">Reference proteome</keyword>
<evidence type="ECO:0000259" key="3">
    <source>
        <dbReference type="Pfam" id="PF16344"/>
    </source>
</evidence>
<protein>
    <submittedName>
        <fullName evidence="4">DUF4974 domain-containing protein</fullName>
    </submittedName>
</protein>
<keyword evidence="1" id="KW-0472">Membrane</keyword>
<dbReference type="PANTHER" id="PTHR30273:SF2">
    <property type="entry name" value="PROTEIN FECR"/>
    <property type="match status" value="1"/>
</dbReference>
<feature type="domain" description="Protein FecR C-terminal" evidence="3">
    <location>
        <begin position="321"/>
        <end position="389"/>
    </location>
</feature>
<dbReference type="Proteomes" id="UP000646484">
    <property type="component" value="Unassembled WGS sequence"/>
</dbReference>
<name>A0ABR7D467_9BACT</name>
<keyword evidence="1" id="KW-0812">Transmembrane</keyword>
<dbReference type="Gene3D" id="2.60.120.1440">
    <property type="match status" value="1"/>
</dbReference>